<dbReference type="PANTHER" id="PTHR32022">
    <property type="entry name" value="D-GLUTAMATE CYCLASE, MITOCHONDRIAL"/>
    <property type="match status" value="1"/>
</dbReference>
<accession>A0A6I2UCT6</accession>
<dbReference type="AlphaFoldDB" id="A0A6I2UCT6"/>
<sequence length="289" mass="31349">MGFFKKLDEAMRYDPGNRGLLANAPANPLDRLQEALQEITGVVILTGFPVRLGLHNFTGETDGPLGAANLAFAFESIGVPVWLLTDEEAYWVVNAAVTRRGCKCRPLMLPKYEADEFIAAQLDAIKPSHVLTIERPGKARDGHYHNMRGGIIDAMFVDASSIIEAARERGITTISIGDGGNEIGMGALAETIEKYVPHGEAICAREVADIALISGVSNWWGWGVSALLSRMYGISLLPSDDMERGMLHEMVLAGSVDGCTKKPEETVDNLPMEVHLGVLSNVRSAMQEK</sequence>
<evidence type="ECO:0000259" key="1">
    <source>
        <dbReference type="Pfam" id="PF14336"/>
    </source>
</evidence>
<organism evidence="2 3">
    <name type="scientific">Anaerovibrio slackiae</name>
    <dbReference type="NCBI Taxonomy" id="2652309"/>
    <lineage>
        <taxon>Bacteria</taxon>
        <taxon>Bacillati</taxon>
        <taxon>Bacillota</taxon>
        <taxon>Negativicutes</taxon>
        <taxon>Selenomonadales</taxon>
        <taxon>Selenomonadaceae</taxon>
        <taxon>Anaerovibrio</taxon>
    </lineage>
</organism>
<evidence type="ECO:0000313" key="2">
    <source>
        <dbReference type="EMBL" id="MSU07549.1"/>
    </source>
</evidence>
<dbReference type="EMBL" id="VUNR01000001">
    <property type="protein sequence ID" value="MSU07549.1"/>
    <property type="molecule type" value="Genomic_DNA"/>
</dbReference>
<name>A0A6I2UCT6_9FIRM</name>
<feature type="domain" description="D-glutamate cyclase-like C-terminal" evidence="1">
    <location>
        <begin position="7"/>
        <end position="281"/>
    </location>
</feature>
<dbReference type="InterPro" id="IPR025504">
    <property type="entry name" value="GLUCM_C"/>
</dbReference>
<dbReference type="PANTHER" id="PTHR32022:SF10">
    <property type="entry name" value="D-GLUTAMATE CYCLASE, MITOCHONDRIAL"/>
    <property type="match status" value="1"/>
</dbReference>
<dbReference type="GeneID" id="96777458"/>
<keyword evidence="3" id="KW-1185">Reference proteome</keyword>
<proteinExistence type="predicted"/>
<dbReference type="Pfam" id="PF14336">
    <property type="entry name" value="GLUCM-like_C"/>
    <property type="match status" value="1"/>
</dbReference>
<dbReference type="RefSeq" id="WP_205764027.1">
    <property type="nucleotide sequence ID" value="NZ_VUNR01000001.1"/>
</dbReference>
<gene>
    <name evidence="2" type="ORF">FYJ84_00860</name>
</gene>
<evidence type="ECO:0000313" key="3">
    <source>
        <dbReference type="Proteomes" id="UP000433181"/>
    </source>
</evidence>
<comment type="caution">
    <text evidence="2">The sequence shown here is derived from an EMBL/GenBank/DDBJ whole genome shotgun (WGS) entry which is preliminary data.</text>
</comment>
<dbReference type="Gene3D" id="3.90.1640.20">
    <property type="entry name" value="TON_0340"/>
    <property type="match status" value="1"/>
</dbReference>
<reference evidence="2 3" key="1">
    <citation type="submission" date="2019-08" db="EMBL/GenBank/DDBJ databases">
        <title>In-depth cultivation of the pig gut microbiome towards novel bacterial diversity and tailored functional studies.</title>
        <authorList>
            <person name="Wylensek D."/>
            <person name="Hitch T.C.A."/>
            <person name="Clavel T."/>
        </authorList>
    </citation>
    <scope>NUCLEOTIDE SEQUENCE [LARGE SCALE GENOMIC DNA]</scope>
    <source>
        <strain evidence="2 3">WCA-693-APC-5D-A</strain>
    </source>
</reference>
<dbReference type="Proteomes" id="UP000433181">
    <property type="component" value="Unassembled WGS sequence"/>
</dbReference>
<protein>
    <submittedName>
        <fullName evidence="2">DUF4392 domain-containing protein</fullName>
    </submittedName>
</protein>